<dbReference type="Pfam" id="PF09238">
    <property type="entry name" value="IL4Ra_N"/>
    <property type="match status" value="1"/>
</dbReference>
<dbReference type="SUPFAM" id="SSF49265">
    <property type="entry name" value="Fibronectin type III"/>
    <property type="match status" value="2"/>
</dbReference>
<evidence type="ECO:0000256" key="2">
    <source>
        <dbReference type="ARBA" id="ARBA00008280"/>
    </source>
</evidence>
<dbReference type="PROSITE" id="PS01355">
    <property type="entry name" value="HEMATOPO_REC_S_F1"/>
    <property type="match status" value="1"/>
</dbReference>
<dbReference type="InterPro" id="IPR003531">
    <property type="entry name" value="Hempt_rcpt_S_F1_CS"/>
</dbReference>
<dbReference type="AlphaFoldDB" id="A0A6J1V7Y2"/>
<protein>
    <recommendedName>
        <fullName evidence="3">Interleukin-4 receptor subunit alpha</fullName>
    </recommendedName>
</protein>
<proteinExistence type="inferred from homology"/>
<dbReference type="GO" id="GO:0002532">
    <property type="term" value="P:production of molecular mediator involved in inflammatory response"/>
    <property type="evidence" value="ECO:0007669"/>
    <property type="project" value="InterPro"/>
</dbReference>
<feature type="domain" description="Fibronectin type-III" evidence="15">
    <location>
        <begin position="118"/>
        <end position="220"/>
    </location>
</feature>
<evidence type="ECO:0000256" key="1">
    <source>
        <dbReference type="ARBA" id="ARBA00004479"/>
    </source>
</evidence>
<evidence type="ECO:0000256" key="9">
    <source>
        <dbReference type="ARBA" id="ARBA00023157"/>
    </source>
</evidence>
<evidence type="ECO:0000313" key="17">
    <source>
        <dbReference type="RefSeq" id="XP_026539376.1"/>
    </source>
</evidence>
<evidence type="ECO:0000256" key="8">
    <source>
        <dbReference type="ARBA" id="ARBA00023136"/>
    </source>
</evidence>
<dbReference type="RefSeq" id="XP_026539376.1">
    <property type="nucleotide sequence ID" value="XM_026683591.1"/>
</dbReference>
<comment type="function">
    <text evidence="12">Receptor for both interleukin 4 and interleukin 13. Couples to the JAK1/2/3-STAT6 pathway. The IL4 response is involved in promoting Th2 differentiation. The IL4/IL13 responses are involved in regulating IgE production and, chemokine and mucus production at sites of allergic inflammation. In certain cell types, can signal through activation of insulin receptor substrates, IRS1/IRS2.</text>
</comment>
<dbReference type="GO" id="GO:0004896">
    <property type="term" value="F:cytokine receptor activity"/>
    <property type="evidence" value="ECO:0007669"/>
    <property type="project" value="InterPro"/>
</dbReference>
<evidence type="ECO:0000256" key="13">
    <source>
        <dbReference type="SAM" id="Phobius"/>
    </source>
</evidence>
<accession>A0A6J1V7Y2</accession>
<dbReference type="PROSITE" id="PS50853">
    <property type="entry name" value="FN3"/>
    <property type="match status" value="1"/>
</dbReference>
<dbReference type="Gene3D" id="2.60.40.10">
    <property type="entry name" value="Immunoglobulins"/>
    <property type="match status" value="2"/>
</dbReference>
<dbReference type="PANTHER" id="PTHR23037">
    <property type="entry name" value="CYTOKINE RECEPTOR"/>
    <property type="match status" value="1"/>
</dbReference>
<sequence length="610" mass="65997">MGSWRSAAAGLLCLLWHLASSKNVQPRCHTDFATELVCHWEVDAVTNCSAEFKVLYQSTLAKKPQECPLQGPGTAPRCVCVIPGDKFKGLEYNISLARTENGAKVWSNRTWDMDLIVKPRPLVHLRIEKNKKDRTFILTWKRDYAVSNSLYTSAAKYEVAYWPQNHTGKKLIVPEDSSHHTIFADKLQSDSTYEASVRYGLKLWGETWSEWSATTQWLNDFEPSSENKSWVHIVWLCVIVVGLILFGYLCCLWVKRKWWDGIPSPRKSKLAEDITAGKWVGLPRGAGHLPCKPPQASSCFFQLWVFGKMDPAPCRRPFPSKGAAGLPPQPPCVTREPFLVPEEVFLSQGSLTAAGSRAGGVKAGSPEEAEEETEPVEMQMEHEDAVAGLFRDLVGGVLSTGDPGGLATSTQSCFTPEEPVCLQGLSQPAYQGCRVEAEGCGLELPSSGPGLYAPEGQADWLPGLESLPADPSCTALPAARLALGYKSFSSLEAQPASGFCPAWSQWPGLAQEGQSQQAWGSPGPGLLLLPDTSGGFPIGQDAFSLYGATAPETWLFPPQPGGALGASALRASGGPESLPGPKATFFSGYRAFSCALQSSLASPEFSVEPV</sequence>
<comment type="similarity">
    <text evidence="2">Belongs to the type I cytokine receptor family. Type 4 subfamily.</text>
</comment>
<comment type="subcellular location">
    <subcellularLocation>
        <location evidence="1">Membrane</location>
        <topology evidence="1">Single-pass type I membrane protein</topology>
    </subcellularLocation>
</comment>
<dbReference type="InterPro" id="IPR015319">
    <property type="entry name" value="IL-4_rcpt-alpha_N"/>
</dbReference>
<evidence type="ECO:0000256" key="10">
    <source>
        <dbReference type="ARBA" id="ARBA00023170"/>
    </source>
</evidence>
<dbReference type="Proteomes" id="UP000504612">
    <property type="component" value="Unplaced"/>
</dbReference>
<evidence type="ECO:0000256" key="11">
    <source>
        <dbReference type="ARBA" id="ARBA00023180"/>
    </source>
</evidence>
<dbReference type="InterPro" id="IPR003961">
    <property type="entry name" value="FN3_dom"/>
</dbReference>
<keyword evidence="11" id="KW-0325">Glycoprotein</keyword>
<keyword evidence="8 13" id="KW-0472">Membrane</keyword>
<feature type="transmembrane region" description="Helical" evidence="13">
    <location>
        <begin position="230"/>
        <end position="254"/>
    </location>
</feature>
<dbReference type="PANTHER" id="PTHR23037:SF32">
    <property type="entry name" value="INTERLEUKIN-4 RECEPTOR SUBUNIT ALPHA"/>
    <property type="match status" value="1"/>
</dbReference>
<keyword evidence="4" id="KW-0597">Phosphoprotein</keyword>
<dbReference type="CTD" id="3566"/>
<dbReference type="InterPro" id="IPR036116">
    <property type="entry name" value="FN3_sf"/>
</dbReference>
<dbReference type="KEGG" id="nss:113422559"/>
<keyword evidence="5 13" id="KW-0812">Transmembrane</keyword>
<feature type="signal peptide" evidence="14">
    <location>
        <begin position="1"/>
        <end position="21"/>
    </location>
</feature>
<evidence type="ECO:0000256" key="4">
    <source>
        <dbReference type="ARBA" id="ARBA00022553"/>
    </source>
</evidence>
<keyword evidence="6 14" id="KW-0732">Signal</keyword>
<reference evidence="17" key="1">
    <citation type="submission" date="2025-08" db="UniProtKB">
        <authorList>
            <consortium name="RefSeq"/>
        </authorList>
    </citation>
    <scope>IDENTIFICATION</scope>
</reference>
<evidence type="ECO:0000256" key="7">
    <source>
        <dbReference type="ARBA" id="ARBA00022989"/>
    </source>
</evidence>
<keyword evidence="10 17" id="KW-0675">Receptor</keyword>
<keyword evidence="16" id="KW-1185">Reference proteome</keyword>
<evidence type="ECO:0000256" key="3">
    <source>
        <dbReference type="ARBA" id="ARBA00018975"/>
    </source>
</evidence>
<name>A0A6J1V7Y2_9SAUR</name>
<feature type="chain" id="PRO_5026770463" description="Interleukin-4 receptor subunit alpha" evidence="14">
    <location>
        <begin position="22"/>
        <end position="610"/>
    </location>
</feature>
<dbReference type="InterPro" id="IPR013783">
    <property type="entry name" value="Ig-like_fold"/>
</dbReference>
<dbReference type="GeneID" id="113422559"/>
<gene>
    <name evidence="17" type="primary">IL4R</name>
</gene>
<evidence type="ECO:0000259" key="15">
    <source>
        <dbReference type="PROSITE" id="PS50853"/>
    </source>
</evidence>
<dbReference type="GO" id="GO:0009897">
    <property type="term" value="C:external side of plasma membrane"/>
    <property type="evidence" value="ECO:0007669"/>
    <property type="project" value="TreeGrafter"/>
</dbReference>
<dbReference type="CDD" id="cd00063">
    <property type="entry name" value="FN3"/>
    <property type="match status" value="1"/>
</dbReference>
<evidence type="ECO:0000313" key="16">
    <source>
        <dbReference type="Proteomes" id="UP000504612"/>
    </source>
</evidence>
<keyword evidence="7 13" id="KW-1133">Transmembrane helix</keyword>
<evidence type="ECO:0000256" key="5">
    <source>
        <dbReference type="ARBA" id="ARBA00022692"/>
    </source>
</evidence>
<evidence type="ECO:0000256" key="12">
    <source>
        <dbReference type="ARBA" id="ARBA00025115"/>
    </source>
</evidence>
<organism evidence="16 17">
    <name type="scientific">Notechis scutatus</name>
    <name type="common">mainland tiger snake</name>
    <dbReference type="NCBI Taxonomy" id="8663"/>
    <lineage>
        <taxon>Eukaryota</taxon>
        <taxon>Metazoa</taxon>
        <taxon>Chordata</taxon>
        <taxon>Craniata</taxon>
        <taxon>Vertebrata</taxon>
        <taxon>Euteleostomi</taxon>
        <taxon>Lepidosauria</taxon>
        <taxon>Squamata</taxon>
        <taxon>Bifurcata</taxon>
        <taxon>Unidentata</taxon>
        <taxon>Episquamata</taxon>
        <taxon>Toxicofera</taxon>
        <taxon>Serpentes</taxon>
        <taxon>Colubroidea</taxon>
        <taxon>Elapidae</taxon>
        <taxon>Hydrophiinae</taxon>
        <taxon>Notechis</taxon>
    </lineage>
</organism>
<evidence type="ECO:0000256" key="14">
    <source>
        <dbReference type="SAM" id="SignalP"/>
    </source>
</evidence>
<keyword evidence="9" id="KW-1015">Disulfide bond</keyword>
<evidence type="ECO:0000256" key="6">
    <source>
        <dbReference type="ARBA" id="ARBA00022729"/>
    </source>
</evidence>